<gene>
    <name evidence="3" type="ordered locus">MCON_1311</name>
</gene>
<accession>F4C0J1</accession>
<dbReference type="EMBL" id="CP002565">
    <property type="protein sequence ID" value="AEB68002.1"/>
    <property type="molecule type" value="Genomic_DNA"/>
</dbReference>
<dbReference type="InterPro" id="IPR026875">
    <property type="entry name" value="PHydrolase_assoc_dom"/>
</dbReference>
<dbReference type="PANTHER" id="PTHR35795:SF1">
    <property type="entry name" value="BIS(5'-NUCLEOSYL)-TETRAPHOSPHATASE, SYMMETRICAL"/>
    <property type="match status" value="1"/>
</dbReference>
<proteinExistence type="predicted"/>
<evidence type="ECO:0000259" key="2">
    <source>
        <dbReference type="PROSITE" id="PS51831"/>
    </source>
</evidence>
<dbReference type="Proteomes" id="UP000007807">
    <property type="component" value="Chromosome"/>
</dbReference>
<dbReference type="CDD" id="cd00077">
    <property type="entry name" value="HDc"/>
    <property type="match status" value="1"/>
</dbReference>
<dbReference type="RefSeq" id="WP_013719051.1">
    <property type="nucleotide sequence ID" value="NC_015416.1"/>
</dbReference>
<protein>
    <submittedName>
        <fullName evidence="3">Deoxyguanosinetriphosphate triphosphohydrolase, putative</fullName>
    </submittedName>
</protein>
<dbReference type="InterPro" id="IPR003607">
    <property type="entry name" value="HD/PDEase_dom"/>
</dbReference>
<organism evidence="3 4">
    <name type="scientific">Methanothrix soehngenii (strain ATCC 5969 / DSM 3671 / JCM 10134 / NBRC 103675 / OCM 69 / GP-6)</name>
    <name type="common">Methanosaeta concilii</name>
    <dbReference type="NCBI Taxonomy" id="990316"/>
    <lineage>
        <taxon>Archaea</taxon>
        <taxon>Methanobacteriati</taxon>
        <taxon>Methanobacteriota</taxon>
        <taxon>Stenosarchaea group</taxon>
        <taxon>Methanomicrobia</taxon>
        <taxon>Methanotrichales</taxon>
        <taxon>Methanotrichaceae</taxon>
        <taxon>Methanothrix</taxon>
    </lineage>
</organism>
<dbReference type="InParanoid" id="F4C0J1"/>
<dbReference type="PANTHER" id="PTHR35795">
    <property type="entry name" value="SLR1885 PROTEIN"/>
    <property type="match status" value="1"/>
</dbReference>
<dbReference type="Gene3D" id="1.10.3210.10">
    <property type="entry name" value="Hypothetical protein af1432"/>
    <property type="match status" value="2"/>
</dbReference>
<sequence length="556" mass="65795">MDEQYANLIKIIEQNYKQVPNKNSRRNNSIDDEYHFNRYSYSNFISRSEFSRDRDRILFSRAFRRLEHKAQIYSHERGDHFRTRLTHTLEVLQIARNISRYLGLNEDLTEAIALGHDIGHTPFGHEGERVLDQILSGKAEYKELKYEINYTGFKHNFNSLKVLDEIEKKYDNESGLNLTWQVLEGILKHTRIKRNNELWCDIDRFLLNLSNSKFNIKFENLLNYEYSVTLEGQVVAIADEIAQRQHDLDDGMRDSGLGLNYDDIFKEVKKYIIEILNSHRDESEHHFVDLLKNLRDILDIRDKGTNVYKRNTIIRDIIEYFICDVTLMSFKNIAEMAEDCLITEEDYKFFGRKLITYSQLGIELDKKLDQYIKNRIVNSNEVNKFDGKANYVIKRLFKAYYSNPRQMSKYALERLSTLISYNSEIYIIRFSELKDNDTGNPLEVKNINFSNNSPDEVNKLIDYLKMDIDIKEILCPDDFFNSDLTEVRNNGILLKVNKLDEIQNMSLAEVMLMDDHTKFVKCMLEDHYAFLSVICDYISGMTDNYAEEEYQKLYQT</sequence>
<keyword evidence="1 3" id="KW-0378">Hydrolase</keyword>
<dbReference type="OrthoDB" id="142597at2157"/>
<name>F4C0J1_METSG</name>
<dbReference type="Pfam" id="PF01966">
    <property type="entry name" value="HD"/>
    <property type="match status" value="1"/>
</dbReference>
<dbReference type="KEGG" id="mcj:MCON_1311"/>
<dbReference type="HOGENOM" id="CLU_028163_1_0_2"/>
<dbReference type="GeneID" id="10460928"/>
<dbReference type="SUPFAM" id="SSF109604">
    <property type="entry name" value="HD-domain/PDEase-like"/>
    <property type="match status" value="1"/>
</dbReference>
<evidence type="ECO:0000313" key="4">
    <source>
        <dbReference type="Proteomes" id="UP000007807"/>
    </source>
</evidence>
<evidence type="ECO:0000313" key="3">
    <source>
        <dbReference type="EMBL" id="AEB68002.1"/>
    </source>
</evidence>
<keyword evidence="4" id="KW-1185">Reference proteome</keyword>
<dbReference type="SMART" id="SM00471">
    <property type="entry name" value="HDc"/>
    <property type="match status" value="1"/>
</dbReference>
<dbReference type="Pfam" id="PF13286">
    <property type="entry name" value="HD_assoc"/>
    <property type="match status" value="1"/>
</dbReference>
<dbReference type="InterPro" id="IPR051094">
    <property type="entry name" value="Diverse_Catalytic_Enzymes"/>
</dbReference>
<dbReference type="InterPro" id="IPR006674">
    <property type="entry name" value="HD_domain"/>
</dbReference>
<dbReference type="PROSITE" id="PS51831">
    <property type="entry name" value="HD"/>
    <property type="match status" value="1"/>
</dbReference>
<dbReference type="STRING" id="990316.MCON_1311"/>
<dbReference type="NCBIfam" id="TIGR01353">
    <property type="entry name" value="dGTP_triPase"/>
    <property type="match status" value="1"/>
</dbReference>
<dbReference type="GO" id="GO:0016793">
    <property type="term" value="F:triphosphoric monoester hydrolase activity"/>
    <property type="evidence" value="ECO:0007669"/>
    <property type="project" value="InterPro"/>
</dbReference>
<reference evidence="3 4" key="1">
    <citation type="journal article" date="2011" name="J. Bacteriol.">
        <title>Complete genome sequence of Methanosaeta concilii, a specialist in aceticlastic methanogenesis.</title>
        <authorList>
            <person name="Barber R.D."/>
            <person name="Zhang L."/>
            <person name="Harnack M."/>
            <person name="Olson M.V."/>
            <person name="Kaul R."/>
            <person name="Ingram-Smith C."/>
            <person name="Smith K.S."/>
        </authorList>
    </citation>
    <scope>NUCLEOTIDE SEQUENCE [LARGE SCALE GENOMIC DNA]</scope>
    <source>
        <strain evidence="4">ATCC 5969 / DSM 3671 / JCM 10134 / NBRC 103675 / OCM 69 / GP-6</strain>
    </source>
</reference>
<dbReference type="InterPro" id="IPR006261">
    <property type="entry name" value="dGTPase"/>
</dbReference>
<dbReference type="AlphaFoldDB" id="F4C0J1"/>
<evidence type="ECO:0000256" key="1">
    <source>
        <dbReference type="ARBA" id="ARBA00022801"/>
    </source>
</evidence>
<feature type="domain" description="HD" evidence="2">
    <location>
        <begin position="84"/>
        <end position="212"/>
    </location>
</feature>